<feature type="region of interest" description="Disordered" evidence="1">
    <location>
        <begin position="519"/>
        <end position="545"/>
    </location>
</feature>
<feature type="compositionally biased region" description="Basic residues" evidence="1">
    <location>
        <begin position="346"/>
        <end position="359"/>
    </location>
</feature>
<reference evidence="3 4" key="1">
    <citation type="submission" date="2018-05" db="EMBL/GenBank/DDBJ databases">
        <title>Genome sequencing and assembly of the regulated plant pathogen Lachnellula willkommii and related sister species for the development of diagnostic species identification markers.</title>
        <authorList>
            <person name="Giroux E."/>
            <person name="Bilodeau G."/>
        </authorList>
    </citation>
    <scope>NUCLEOTIDE SEQUENCE [LARGE SCALE GENOMIC DNA]</scope>
    <source>
        <strain evidence="3 4">CBS 268.59</strain>
    </source>
</reference>
<feature type="region of interest" description="Disordered" evidence="1">
    <location>
        <begin position="633"/>
        <end position="683"/>
    </location>
</feature>
<keyword evidence="2" id="KW-0732">Signal</keyword>
<dbReference type="AlphaFoldDB" id="A0A8T9C1Y2"/>
<evidence type="ECO:0000313" key="4">
    <source>
        <dbReference type="Proteomes" id="UP000469558"/>
    </source>
</evidence>
<evidence type="ECO:0000256" key="1">
    <source>
        <dbReference type="SAM" id="MobiDB-lite"/>
    </source>
</evidence>
<organism evidence="3 4">
    <name type="scientific">Lachnellula suecica</name>
    <dbReference type="NCBI Taxonomy" id="602035"/>
    <lineage>
        <taxon>Eukaryota</taxon>
        <taxon>Fungi</taxon>
        <taxon>Dikarya</taxon>
        <taxon>Ascomycota</taxon>
        <taxon>Pezizomycotina</taxon>
        <taxon>Leotiomycetes</taxon>
        <taxon>Helotiales</taxon>
        <taxon>Lachnaceae</taxon>
        <taxon>Lachnellula</taxon>
    </lineage>
</organism>
<evidence type="ECO:0000313" key="3">
    <source>
        <dbReference type="EMBL" id="TVY76044.1"/>
    </source>
</evidence>
<gene>
    <name evidence="3" type="ORF">LSUE1_G007628</name>
</gene>
<comment type="caution">
    <text evidence="3">The sequence shown here is derived from an EMBL/GenBank/DDBJ whole genome shotgun (WGS) entry which is preliminary data.</text>
</comment>
<accession>A0A8T9C1Y2</accession>
<feature type="compositionally biased region" description="Low complexity" evidence="1">
    <location>
        <begin position="670"/>
        <end position="683"/>
    </location>
</feature>
<protein>
    <submittedName>
        <fullName evidence="3">Uncharacterized protein</fullName>
    </submittedName>
</protein>
<dbReference type="Proteomes" id="UP000469558">
    <property type="component" value="Unassembled WGS sequence"/>
</dbReference>
<feature type="region of interest" description="Disordered" evidence="1">
    <location>
        <begin position="267"/>
        <end position="490"/>
    </location>
</feature>
<feature type="compositionally biased region" description="Pro residues" evidence="1">
    <location>
        <begin position="328"/>
        <end position="345"/>
    </location>
</feature>
<proteinExistence type="predicted"/>
<keyword evidence="4" id="KW-1185">Reference proteome</keyword>
<sequence>MRGPLKAALLLAPALATALAVRAPEIQEFDGSVDDSVTDHSSALVSVELPSDSGSPDIWATQVVGFRIDVLKSEEACGFGNVTINGQVLPQRLEGNVLTGKGSLSTDRKGVAVASWAFHCVKVNGQDDAQLLKFAVDFFEGKKMRDVGFSVAFKQTGATEIINIETDLSVPDQIVANPNPEDLQPVGDNGNSLPYNIDEDIAELQWMKAQLEELEFFIAEKEQTIADHMSDSFDEDIKDCDSLKCVVKAVADKARKAANSLYGKLSGDEEMSAEGHEKSRKPKPPHNGHHSKGNHTHPGYPGHGKGNHTHPGPPHRKPHHHRPLPICRYPPPPHHGPHHGPPPYHPHPHHGPPPHHPPPHHGPPPHHNSGSPDHGPGGPHEPHGGPERGPERRPEDHPKHEHEGHGPEDRPEHKHEGHGPEHRPEDRPEHEHNGHDRPGPPESHERPHHPPPHDGRPFSPPSHFEDQGHMEGDFGLPPPGPHHGPGGPHGMGRGLQVLKFSAIGFLFAFLMIALHRRFRPSSHKKSRKARREERHRRRANRRAAKQHAISRFLSRFSSDTDDEFDDYEEKREALLAEEEDRMPTTMAEELSQCRNAASVVEDLVVAEAGRAQAPVESAPAAVSETSLMMRNYDISSQVGDEQLPAYEDNDNDGSEASTFVADGFRYTPGSSNYSPSHSSAGSQ</sequence>
<dbReference type="OrthoDB" id="4225201at2759"/>
<feature type="compositionally biased region" description="Basic residues" evidence="1">
    <location>
        <begin position="305"/>
        <end position="323"/>
    </location>
</feature>
<feature type="compositionally biased region" description="Basic and acidic residues" evidence="1">
    <location>
        <begin position="463"/>
        <end position="472"/>
    </location>
</feature>
<dbReference type="EMBL" id="QGMK01000877">
    <property type="protein sequence ID" value="TVY76044.1"/>
    <property type="molecule type" value="Genomic_DNA"/>
</dbReference>
<evidence type="ECO:0000256" key="2">
    <source>
        <dbReference type="SAM" id="SignalP"/>
    </source>
</evidence>
<feature type="compositionally biased region" description="Basic residues" evidence="1">
    <location>
        <begin position="278"/>
        <end position="295"/>
    </location>
</feature>
<feature type="signal peptide" evidence="2">
    <location>
        <begin position="1"/>
        <end position="20"/>
    </location>
</feature>
<feature type="chain" id="PRO_5035889350" evidence="2">
    <location>
        <begin position="21"/>
        <end position="683"/>
    </location>
</feature>
<name>A0A8T9C1Y2_9HELO</name>
<feature type="compositionally biased region" description="Basic and acidic residues" evidence="1">
    <location>
        <begin position="380"/>
        <end position="445"/>
    </location>
</feature>